<accession>A0A7I4Y4L9</accession>
<feature type="chain" id="PRO_5029820935" evidence="1">
    <location>
        <begin position="22"/>
        <end position="293"/>
    </location>
</feature>
<keyword evidence="2" id="KW-1185">Reference proteome</keyword>
<dbReference type="Gene3D" id="3.40.390.10">
    <property type="entry name" value="Collagenase (Catalytic Domain)"/>
    <property type="match status" value="1"/>
</dbReference>
<dbReference type="Proteomes" id="UP000025227">
    <property type="component" value="Unplaced"/>
</dbReference>
<dbReference type="WBParaSite" id="HCON_00047610-00001">
    <property type="protein sequence ID" value="HCON_00047610-00001"/>
    <property type="gene ID" value="HCON_00047610"/>
</dbReference>
<name>A0A7I4Y4L9_HAECO</name>
<dbReference type="AlphaFoldDB" id="A0A7I4Y4L9"/>
<evidence type="ECO:0000313" key="3">
    <source>
        <dbReference type="WBParaSite" id="HCON_00047610-00001"/>
    </source>
</evidence>
<dbReference type="InterPro" id="IPR024079">
    <property type="entry name" value="MetalloPept_cat_dom_sf"/>
</dbReference>
<organism evidence="2 3">
    <name type="scientific">Haemonchus contortus</name>
    <name type="common">Barber pole worm</name>
    <dbReference type="NCBI Taxonomy" id="6289"/>
    <lineage>
        <taxon>Eukaryota</taxon>
        <taxon>Metazoa</taxon>
        <taxon>Ecdysozoa</taxon>
        <taxon>Nematoda</taxon>
        <taxon>Chromadorea</taxon>
        <taxon>Rhabditida</taxon>
        <taxon>Rhabditina</taxon>
        <taxon>Rhabditomorpha</taxon>
        <taxon>Strongyloidea</taxon>
        <taxon>Trichostrongylidae</taxon>
        <taxon>Haemonchus</taxon>
    </lineage>
</organism>
<feature type="signal peptide" evidence="1">
    <location>
        <begin position="1"/>
        <end position="21"/>
    </location>
</feature>
<protein>
    <submittedName>
        <fullName evidence="3">Metalloprotease</fullName>
    </submittedName>
</protein>
<reference evidence="3" key="1">
    <citation type="submission" date="2020-12" db="UniProtKB">
        <authorList>
            <consortium name="WormBaseParasite"/>
        </authorList>
    </citation>
    <scope>IDENTIFICATION</scope>
    <source>
        <strain evidence="3">MHco3</strain>
    </source>
</reference>
<dbReference type="OMA" id="HADRWDA"/>
<proteinExistence type="predicted"/>
<evidence type="ECO:0000256" key="1">
    <source>
        <dbReference type="SAM" id="SignalP"/>
    </source>
</evidence>
<sequence length="293" mass="34088">MGYLQRVLCVCLLAALGFCETSKKKCRPKAQGAPSFEGNSIDFVTPEGKRTIRRPVQKVYFWPSLTEPEKEILRDAFFQIGRRTCIKFLEQEYKPWFHADRWDAKQPYVLIRKSRKYAAYADTSIEGLVDRTILYISEGAFQMNTFNHSRGAVMDQLVRFMGMKKEMYRPDAPSYIQPIAPVPLVRQPVFQPAQLMWPFDPESVTIPLWAREKYRLTQYCPARNDADIGAGQRVGLLTKWDTIKLNSMYCPELVHADPQRGPCVVPRPKDADEFQRRVWAYKRLLNRNKAVRI</sequence>
<evidence type="ECO:0000313" key="2">
    <source>
        <dbReference type="Proteomes" id="UP000025227"/>
    </source>
</evidence>
<keyword evidence="1" id="KW-0732">Signal</keyword>
<dbReference type="OrthoDB" id="5850517at2759"/>
<dbReference type="GO" id="GO:0008237">
    <property type="term" value="F:metallopeptidase activity"/>
    <property type="evidence" value="ECO:0007669"/>
    <property type="project" value="InterPro"/>
</dbReference>